<evidence type="ECO:0000256" key="1">
    <source>
        <dbReference type="ARBA" id="ARBA00008853"/>
    </source>
</evidence>
<evidence type="ECO:0000259" key="5">
    <source>
        <dbReference type="Pfam" id="PF08450"/>
    </source>
</evidence>
<dbReference type="OrthoDB" id="2633250at2"/>
<feature type="binding site" evidence="4">
    <location>
        <position position="21"/>
    </location>
    <ligand>
        <name>a divalent metal cation</name>
        <dbReference type="ChEBI" id="CHEBI:60240"/>
    </ligand>
</feature>
<dbReference type="SUPFAM" id="SSF63829">
    <property type="entry name" value="Calcium-dependent phosphotriesterase"/>
    <property type="match status" value="1"/>
</dbReference>
<feature type="domain" description="SMP-30/Gluconolactonase/LRE-like region" evidence="5">
    <location>
        <begin position="19"/>
        <end position="271"/>
    </location>
</feature>
<evidence type="ECO:0000313" key="6">
    <source>
        <dbReference type="EMBL" id="ORA37768.1"/>
    </source>
</evidence>
<dbReference type="InterPro" id="IPR051262">
    <property type="entry name" value="SMP-30/CGR1_Lactonase"/>
</dbReference>
<dbReference type="PANTHER" id="PTHR47572:SF4">
    <property type="entry name" value="LACTONASE DRP35"/>
    <property type="match status" value="1"/>
</dbReference>
<dbReference type="RefSeq" id="WP_083162371.1">
    <property type="nucleotide sequence ID" value="NZ_MVHF01000005.1"/>
</dbReference>
<keyword evidence="2" id="KW-0378">Hydrolase</keyword>
<protein>
    <submittedName>
        <fullName evidence="6">Gluconolactonase</fullName>
    </submittedName>
</protein>
<dbReference type="GO" id="GO:0046872">
    <property type="term" value="F:metal ion binding"/>
    <property type="evidence" value="ECO:0007669"/>
    <property type="project" value="UniProtKB-KW"/>
</dbReference>
<feature type="binding site" evidence="4">
    <location>
        <position position="213"/>
    </location>
    <ligand>
        <name>a divalent metal cation</name>
        <dbReference type="ChEBI" id="CHEBI:60240"/>
    </ligand>
</feature>
<dbReference type="Pfam" id="PF08450">
    <property type="entry name" value="SGL"/>
    <property type="match status" value="1"/>
</dbReference>
<proteinExistence type="inferred from homology"/>
<dbReference type="InterPro" id="IPR005511">
    <property type="entry name" value="SMP-30"/>
</dbReference>
<evidence type="ECO:0000256" key="3">
    <source>
        <dbReference type="PIRSR" id="PIRSR605511-1"/>
    </source>
</evidence>
<dbReference type="AlphaFoldDB" id="A0A1X0B6Q2"/>
<dbReference type="GO" id="GO:0016787">
    <property type="term" value="F:hydrolase activity"/>
    <property type="evidence" value="ECO:0007669"/>
    <property type="project" value="UniProtKB-KW"/>
</dbReference>
<dbReference type="PANTHER" id="PTHR47572">
    <property type="entry name" value="LIPOPROTEIN-RELATED"/>
    <property type="match status" value="1"/>
</dbReference>
<dbReference type="InterPro" id="IPR013658">
    <property type="entry name" value="SGL"/>
</dbReference>
<comment type="similarity">
    <text evidence="1">Belongs to the SMP-30/CGR1 family.</text>
</comment>
<reference evidence="6 7" key="1">
    <citation type="submission" date="2017-02" db="EMBL/GenBank/DDBJ databases">
        <title>The new phylogeny of genus Mycobacterium.</title>
        <authorList>
            <person name="Tortoli E."/>
            <person name="Trovato A."/>
            <person name="Cirillo D.M."/>
        </authorList>
    </citation>
    <scope>NUCLEOTIDE SEQUENCE [LARGE SCALE GENOMIC DNA]</scope>
    <source>
        <strain evidence="6 7">RW6</strain>
    </source>
</reference>
<feature type="binding site" evidence="4">
    <location>
        <position position="127"/>
    </location>
    <ligand>
        <name>substrate</name>
    </ligand>
</feature>
<dbReference type="Proteomes" id="UP000192448">
    <property type="component" value="Unassembled WGS sequence"/>
</dbReference>
<dbReference type="InterPro" id="IPR011042">
    <property type="entry name" value="6-blade_b-propeller_TolB-like"/>
</dbReference>
<evidence type="ECO:0000256" key="4">
    <source>
        <dbReference type="PIRSR" id="PIRSR605511-2"/>
    </source>
</evidence>
<organism evidence="6 7">
    <name type="scientific">Mycobacterium aquaticum</name>
    <dbReference type="NCBI Taxonomy" id="1927124"/>
    <lineage>
        <taxon>Bacteria</taxon>
        <taxon>Bacillati</taxon>
        <taxon>Actinomycetota</taxon>
        <taxon>Actinomycetes</taxon>
        <taxon>Mycobacteriales</taxon>
        <taxon>Mycobacteriaceae</taxon>
        <taxon>Mycobacterium</taxon>
    </lineage>
</organism>
<evidence type="ECO:0000256" key="2">
    <source>
        <dbReference type="ARBA" id="ARBA00022801"/>
    </source>
</evidence>
<dbReference type="PRINTS" id="PR01790">
    <property type="entry name" value="SMP30FAMILY"/>
</dbReference>
<comment type="caution">
    <text evidence="6">The sequence shown here is derived from an EMBL/GenBank/DDBJ whole genome shotgun (WGS) entry which is preliminary data.</text>
</comment>
<keyword evidence="7" id="KW-1185">Reference proteome</keyword>
<gene>
    <name evidence="6" type="ORF">BST13_08005</name>
</gene>
<feature type="binding site" evidence="4">
    <location>
        <position position="166"/>
    </location>
    <ligand>
        <name>a divalent metal cation</name>
        <dbReference type="ChEBI" id="CHEBI:60240"/>
    </ligand>
</feature>
<name>A0A1X0B6Q2_9MYCO</name>
<feature type="active site" description="Proton donor/acceptor" evidence="3">
    <location>
        <position position="213"/>
    </location>
</feature>
<dbReference type="EMBL" id="MVHF01000005">
    <property type="protein sequence ID" value="ORA37768.1"/>
    <property type="molecule type" value="Genomic_DNA"/>
</dbReference>
<evidence type="ECO:0000313" key="7">
    <source>
        <dbReference type="Proteomes" id="UP000192448"/>
    </source>
</evidence>
<dbReference type="STRING" id="1927124.BST13_08005"/>
<comment type="cofactor">
    <cofactor evidence="4">
        <name>Zn(2+)</name>
        <dbReference type="ChEBI" id="CHEBI:29105"/>
    </cofactor>
    <text evidence="4">Binds 1 divalent metal cation per subunit.</text>
</comment>
<keyword evidence="4" id="KW-0862">Zinc</keyword>
<accession>A0A1X0B6Q2</accession>
<keyword evidence="4" id="KW-0479">Metal-binding</keyword>
<dbReference type="Gene3D" id="2.120.10.30">
    <property type="entry name" value="TolB, C-terminal domain"/>
    <property type="match status" value="1"/>
</dbReference>
<sequence>MTVEAGPVRTTQLANGFCFGEGPRWFEGLLWFSDMLGEAVHTVTLGGASTTLPLPGHAPSGLGFRPDGALLIVSTERRQVLVYDGDTVELLADLSAVVPAPLGDMVIDAHGRAYVGSQARFGGERSDGECIGGERSDGECIGGGVIVRIDPDRTVHVVADALDFPNGMAITPDGTTLVVAESTGCRLTAFTIDSEGGLSGRRAFADGLDGPPDGIAIDAEGGVWTALTLAHEFQRIVEGGAVTDRVDVGERTAIACALGGPEGRTLFLVTTTDAYPQRLIGTTLSRVEALMVDVPAPGDHEHGHHH</sequence>